<protein>
    <submittedName>
        <fullName evidence="4">NAD(P)-binding protein</fullName>
    </submittedName>
</protein>
<dbReference type="InterPro" id="IPR002347">
    <property type="entry name" value="SDR_fam"/>
</dbReference>
<dbReference type="Gene3D" id="3.40.50.720">
    <property type="entry name" value="NAD(P)-binding Rossmann-like Domain"/>
    <property type="match status" value="2"/>
</dbReference>
<keyword evidence="2" id="KW-0521">NADP</keyword>
<reference evidence="4" key="1">
    <citation type="journal article" date="2020" name="Stud. Mycol.">
        <title>101 Dothideomycetes genomes: a test case for predicting lifestyles and emergence of pathogens.</title>
        <authorList>
            <person name="Haridas S."/>
            <person name="Albert R."/>
            <person name="Binder M."/>
            <person name="Bloem J."/>
            <person name="Labutti K."/>
            <person name="Salamov A."/>
            <person name="Andreopoulos B."/>
            <person name="Baker S."/>
            <person name="Barry K."/>
            <person name="Bills G."/>
            <person name="Bluhm B."/>
            <person name="Cannon C."/>
            <person name="Castanera R."/>
            <person name="Culley D."/>
            <person name="Daum C."/>
            <person name="Ezra D."/>
            <person name="Gonzalez J."/>
            <person name="Henrissat B."/>
            <person name="Kuo A."/>
            <person name="Liang C."/>
            <person name="Lipzen A."/>
            <person name="Lutzoni F."/>
            <person name="Magnuson J."/>
            <person name="Mondo S."/>
            <person name="Nolan M."/>
            <person name="Ohm R."/>
            <person name="Pangilinan J."/>
            <person name="Park H.-J."/>
            <person name="Ramirez L."/>
            <person name="Alfaro M."/>
            <person name="Sun H."/>
            <person name="Tritt A."/>
            <person name="Yoshinaga Y."/>
            <person name="Zwiers L.-H."/>
            <person name="Turgeon B."/>
            <person name="Goodwin S."/>
            <person name="Spatafora J."/>
            <person name="Crous P."/>
            <person name="Grigoriev I."/>
        </authorList>
    </citation>
    <scope>NUCLEOTIDE SEQUENCE</scope>
    <source>
        <strain evidence="4">CBS 675.92</strain>
    </source>
</reference>
<evidence type="ECO:0000256" key="2">
    <source>
        <dbReference type="ARBA" id="ARBA00022857"/>
    </source>
</evidence>
<dbReference type="OrthoDB" id="2898618at2759"/>
<dbReference type="Pfam" id="PF13561">
    <property type="entry name" value="adh_short_C2"/>
    <property type="match status" value="1"/>
</dbReference>
<dbReference type="Proteomes" id="UP000800035">
    <property type="component" value="Unassembled WGS sequence"/>
</dbReference>
<dbReference type="EMBL" id="ML976979">
    <property type="protein sequence ID" value="KAF1962316.1"/>
    <property type="molecule type" value="Genomic_DNA"/>
</dbReference>
<keyword evidence="5" id="KW-1185">Reference proteome</keyword>
<accession>A0A6A5UHC5</accession>
<name>A0A6A5UHC5_9PLEO</name>
<dbReference type="InterPro" id="IPR036291">
    <property type="entry name" value="NAD(P)-bd_dom_sf"/>
</dbReference>
<gene>
    <name evidence="4" type="ORF">CC80DRAFT_570142</name>
</gene>
<dbReference type="SUPFAM" id="SSF51735">
    <property type="entry name" value="NAD(P)-binding Rossmann-fold domains"/>
    <property type="match status" value="1"/>
</dbReference>
<proteinExistence type="inferred from homology"/>
<dbReference type="PANTHER" id="PTHR43618">
    <property type="entry name" value="7-ALPHA-HYDROXYSTEROID DEHYDROGENASE"/>
    <property type="match status" value="1"/>
</dbReference>
<sequence>MSDFDSATLFSVKGLVAVITGGGTEALEKAASTAKHANIHPIRADVTSKSDLSAAVTHLEQKHGYINLLIANSGITGPLHTGLQKDGSLSHLQSTLYSLSSEGFAETFAINTSAVYFTVVAFLGLLGNGNEKGNVEQKSQVIAMMKQFATMLAPHGIRSNVIVPGVYPSQLTDNFFGNLKDYAKDFVPAQRVWTPSDMAGTVLFLTSKAGGYVNGNVLVTDGGRLSIIPSTY</sequence>
<evidence type="ECO:0000256" key="1">
    <source>
        <dbReference type="ARBA" id="ARBA00006484"/>
    </source>
</evidence>
<organism evidence="4 5">
    <name type="scientific">Byssothecium circinans</name>
    <dbReference type="NCBI Taxonomy" id="147558"/>
    <lineage>
        <taxon>Eukaryota</taxon>
        <taxon>Fungi</taxon>
        <taxon>Dikarya</taxon>
        <taxon>Ascomycota</taxon>
        <taxon>Pezizomycotina</taxon>
        <taxon>Dothideomycetes</taxon>
        <taxon>Pleosporomycetidae</taxon>
        <taxon>Pleosporales</taxon>
        <taxon>Massarineae</taxon>
        <taxon>Massarinaceae</taxon>
        <taxon>Byssothecium</taxon>
    </lineage>
</organism>
<evidence type="ECO:0000256" key="3">
    <source>
        <dbReference type="ARBA" id="ARBA00023002"/>
    </source>
</evidence>
<keyword evidence="3" id="KW-0560">Oxidoreductase</keyword>
<dbReference type="PRINTS" id="PR00081">
    <property type="entry name" value="GDHRDH"/>
</dbReference>
<dbReference type="PANTHER" id="PTHR43618:SF18">
    <property type="entry name" value="SHORT CHAIN DEHYDROGENASE_REDUCTASE FAMILY (AFU_ORTHOLOGUE AFUA_5G12480)"/>
    <property type="match status" value="1"/>
</dbReference>
<dbReference type="InterPro" id="IPR052178">
    <property type="entry name" value="Sec_Metab_Biosynth_SDR"/>
</dbReference>
<comment type="similarity">
    <text evidence="1">Belongs to the short-chain dehydrogenases/reductases (SDR) family.</text>
</comment>
<dbReference type="AlphaFoldDB" id="A0A6A5UHC5"/>
<evidence type="ECO:0000313" key="4">
    <source>
        <dbReference type="EMBL" id="KAF1962316.1"/>
    </source>
</evidence>
<dbReference type="GO" id="GO:0016491">
    <property type="term" value="F:oxidoreductase activity"/>
    <property type="evidence" value="ECO:0007669"/>
    <property type="project" value="UniProtKB-KW"/>
</dbReference>
<evidence type="ECO:0000313" key="5">
    <source>
        <dbReference type="Proteomes" id="UP000800035"/>
    </source>
</evidence>
<dbReference type="CDD" id="cd05233">
    <property type="entry name" value="SDR_c"/>
    <property type="match status" value="1"/>
</dbReference>